<comment type="subcellular location">
    <subcellularLocation>
        <location evidence="1">Membrane</location>
        <topology evidence="1">Multi-pass membrane protein</topology>
    </subcellularLocation>
</comment>
<keyword evidence="8" id="KW-0808">Transferase</keyword>
<dbReference type="InterPro" id="IPR036770">
    <property type="entry name" value="Ankyrin_rpt-contain_sf"/>
</dbReference>
<dbReference type="InterPro" id="IPR001594">
    <property type="entry name" value="Palmitoyltrfase_DHHC"/>
</dbReference>
<evidence type="ECO:0000256" key="8">
    <source>
        <dbReference type="RuleBase" id="RU079119"/>
    </source>
</evidence>
<dbReference type="AlphaFoldDB" id="T1F1D2"/>
<keyword evidence="5 7" id="KW-0040">ANK repeat</keyword>
<evidence type="ECO:0000256" key="3">
    <source>
        <dbReference type="ARBA" id="ARBA00022737"/>
    </source>
</evidence>
<dbReference type="eggNOG" id="KOG0509">
    <property type="taxonomic scope" value="Eukaryota"/>
</dbReference>
<dbReference type="KEGG" id="hro:HELRODRAFT_169073"/>
<comment type="catalytic activity">
    <reaction evidence="8">
        <text>L-cysteinyl-[protein] + hexadecanoyl-CoA = S-hexadecanoyl-L-cysteinyl-[protein] + CoA</text>
        <dbReference type="Rhea" id="RHEA:36683"/>
        <dbReference type="Rhea" id="RHEA-COMP:10131"/>
        <dbReference type="Rhea" id="RHEA-COMP:11032"/>
        <dbReference type="ChEBI" id="CHEBI:29950"/>
        <dbReference type="ChEBI" id="CHEBI:57287"/>
        <dbReference type="ChEBI" id="CHEBI:57379"/>
        <dbReference type="ChEBI" id="CHEBI:74151"/>
        <dbReference type="EC" id="2.3.1.225"/>
    </reaction>
</comment>
<feature type="repeat" description="ANK" evidence="7">
    <location>
        <begin position="74"/>
        <end position="106"/>
    </location>
</feature>
<comment type="domain">
    <text evidence="8">The DHHC domain is required for palmitoyltransferase activity.</text>
</comment>
<feature type="transmembrane region" description="Helical" evidence="8">
    <location>
        <begin position="212"/>
        <end position="231"/>
    </location>
</feature>
<comment type="similarity">
    <text evidence="8">Belongs to the DHHC palmitoyltransferase family.</text>
</comment>
<dbReference type="PROSITE" id="PS50088">
    <property type="entry name" value="ANK_REPEAT"/>
    <property type="match status" value="2"/>
</dbReference>
<dbReference type="FunCoup" id="T1F1D2">
    <property type="interactions" value="1214"/>
</dbReference>
<feature type="repeat" description="ANK" evidence="7">
    <location>
        <begin position="6"/>
        <end position="38"/>
    </location>
</feature>
<dbReference type="SUPFAM" id="SSF48403">
    <property type="entry name" value="Ankyrin repeat"/>
    <property type="match status" value="1"/>
</dbReference>
<dbReference type="EMBL" id="KB096023">
    <property type="protein sequence ID" value="ESO09131.1"/>
    <property type="molecule type" value="Genomic_DNA"/>
</dbReference>
<evidence type="ECO:0000313" key="12">
    <source>
        <dbReference type="Proteomes" id="UP000015101"/>
    </source>
</evidence>
<protein>
    <recommendedName>
        <fullName evidence="8">Palmitoyltransferase</fullName>
        <ecNumber evidence="8">2.3.1.225</ecNumber>
    </recommendedName>
</protein>
<reference evidence="11" key="3">
    <citation type="submission" date="2015-06" db="UniProtKB">
        <authorList>
            <consortium name="EnsemblMetazoa"/>
        </authorList>
    </citation>
    <scope>IDENTIFICATION</scope>
</reference>
<keyword evidence="8" id="KW-0012">Acyltransferase</keyword>
<feature type="transmembrane region" description="Helical" evidence="8">
    <location>
        <begin position="334"/>
        <end position="356"/>
    </location>
</feature>
<dbReference type="Gene3D" id="1.25.40.20">
    <property type="entry name" value="Ankyrin repeat-containing domain"/>
    <property type="match status" value="1"/>
</dbReference>
<reference evidence="10 12" key="2">
    <citation type="journal article" date="2013" name="Nature">
        <title>Insights into bilaterian evolution from three spiralian genomes.</title>
        <authorList>
            <person name="Simakov O."/>
            <person name="Marletaz F."/>
            <person name="Cho S.J."/>
            <person name="Edsinger-Gonzales E."/>
            <person name="Havlak P."/>
            <person name="Hellsten U."/>
            <person name="Kuo D.H."/>
            <person name="Larsson T."/>
            <person name="Lv J."/>
            <person name="Arendt D."/>
            <person name="Savage R."/>
            <person name="Osoegawa K."/>
            <person name="de Jong P."/>
            <person name="Grimwood J."/>
            <person name="Chapman J.A."/>
            <person name="Shapiro H."/>
            <person name="Aerts A."/>
            <person name="Otillar R.P."/>
            <person name="Terry A.Y."/>
            <person name="Boore J.L."/>
            <person name="Grigoriev I.V."/>
            <person name="Lindberg D.R."/>
            <person name="Seaver E.C."/>
            <person name="Weisblat D.A."/>
            <person name="Putnam N.H."/>
            <person name="Rokhsar D.S."/>
        </authorList>
    </citation>
    <scope>NUCLEOTIDE SEQUENCE</scope>
</reference>
<dbReference type="EnsemblMetazoa" id="HelroT169073">
    <property type="protein sequence ID" value="HelroP169073"/>
    <property type="gene ID" value="HelroG169073"/>
</dbReference>
<dbReference type="PANTHER" id="PTHR24161">
    <property type="entry name" value="ANK_REP_REGION DOMAIN-CONTAINING PROTEIN-RELATED"/>
    <property type="match status" value="1"/>
</dbReference>
<keyword evidence="4 8" id="KW-1133">Transmembrane helix</keyword>
<dbReference type="RefSeq" id="XP_009013153.1">
    <property type="nucleotide sequence ID" value="XM_009014905.1"/>
</dbReference>
<dbReference type="InterPro" id="IPR002110">
    <property type="entry name" value="Ankyrin_rpt"/>
</dbReference>
<dbReference type="SMART" id="SM00248">
    <property type="entry name" value="ANK"/>
    <property type="match status" value="3"/>
</dbReference>
<dbReference type="GeneID" id="20202632"/>
<evidence type="ECO:0000256" key="6">
    <source>
        <dbReference type="ARBA" id="ARBA00023136"/>
    </source>
</evidence>
<dbReference type="OMA" id="PERHNAT"/>
<dbReference type="PANTHER" id="PTHR24161:SF85">
    <property type="entry name" value="PALMITOYLTRANSFERASE HIP14"/>
    <property type="match status" value="1"/>
</dbReference>
<evidence type="ECO:0000256" key="5">
    <source>
        <dbReference type="ARBA" id="ARBA00023043"/>
    </source>
</evidence>
<dbReference type="HOGENOM" id="CLU_012510_3_0_1"/>
<name>T1F1D2_HELRO</name>
<dbReference type="Proteomes" id="UP000015101">
    <property type="component" value="Unassembled WGS sequence"/>
</dbReference>
<organism evidence="11 12">
    <name type="scientific">Helobdella robusta</name>
    <name type="common">Californian leech</name>
    <dbReference type="NCBI Taxonomy" id="6412"/>
    <lineage>
        <taxon>Eukaryota</taxon>
        <taxon>Metazoa</taxon>
        <taxon>Spiralia</taxon>
        <taxon>Lophotrochozoa</taxon>
        <taxon>Annelida</taxon>
        <taxon>Clitellata</taxon>
        <taxon>Hirudinea</taxon>
        <taxon>Rhynchobdellida</taxon>
        <taxon>Glossiphoniidae</taxon>
        <taxon>Helobdella</taxon>
    </lineage>
</organism>
<evidence type="ECO:0000256" key="2">
    <source>
        <dbReference type="ARBA" id="ARBA00022692"/>
    </source>
</evidence>
<feature type="domain" description="Palmitoyltransferase DHHC" evidence="9">
    <location>
        <begin position="287"/>
        <end position="420"/>
    </location>
</feature>
<evidence type="ECO:0000256" key="4">
    <source>
        <dbReference type="ARBA" id="ARBA00022989"/>
    </source>
</evidence>
<dbReference type="GO" id="GO:0019706">
    <property type="term" value="F:protein-cysteine S-palmitoyltransferase activity"/>
    <property type="evidence" value="ECO:0007669"/>
    <property type="project" value="UniProtKB-EC"/>
</dbReference>
<dbReference type="PROSITE" id="PS50297">
    <property type="entry name" value="ANK_REP_REGION"/>
    <property type="match status" value="2"/>
</dbReference>
<proteinExistence type="inferred from homology"/>
<keyword evidence="3" id="KW-0677">Repeat</keyword>
<accession>T1F1D2</accession>
<feature type="transmembrane region" description="Helical" evidence="8">
    <location>
        <begin position="368"/>
        <end position="387"/>
    </location>
</feature>
<feature type="transmembrane region" description="Helical" evidence="8">
    <location>
        <begin position="237"/>
        <end position="258"/>
    </location>
</feature>
<dbReference type="STRING" id="6412.T1F1D2"/>
<keyword evidence="12" id="KW-1185">Reference proteome</keyword>
<evidence type="ECO:0000259" key="9">
    <source>
        <dbReference type="Pfam" id="PF01529"/>
    </source>
</evidence>
<evidence type="ECO:0000313" key="11">
    <source>
        <dbReference type="EnsemblMetazoa" id="HelroP169073"/>
    </source>
</evidence>
<dbReference type="GO" id="GO:0016020">
    <property type="term" value="C:membrane"/>
    <property type="evidence" value="ECO:0007669"/>
    <property type="project" value="UniProtKB-SubCell"/>
</dbReference>
<evidence type="ECO:0000256" key="7">
    <source>
        <dbReference type="PROSITE-ProRule" id="PRU00023"/>
    </source>
</evidence>
<dbReference type="CTD" id="20202632"/>
<evidence type="ECO:0000313" key="10">
    <source>
        <dbReference type="EMBL" id="ESO09131.1"/>
    </source>
</evidence>
<reference evidence="12" key="1">
    <citation type="submission" date="2012-12" db="EMBL/GenBank/DDBJ databases">
        <authorList>
            <person name="Hellsten U."/>
            <person name="Grimwood J."/>
            <person name="Chapman J.A."/>
            <person name="Shapiro H."/>
            <person name="Aerts A."/>
            <person name="Otillar R.P."/>
            <person name="Terry A.Y."/>
            <person name="Boore J.L."/>
            <person name="Simakov O."/>
            <person name="Marletaz F."/>
            <person name="Cho S.-J."/>
            <person name="Edsinger-Gonzales E."/>
            <person name="Havlak P."/>
            <person name="Kuo D.-H."/>
            <person name="Larsson T."/>
            <person name="Lv J."/>
            <person name="Arendt D."/>
            <person name="Savage R."/>
            <person name="Osoegawa K."/>
            <person name="de Jong P."/>
            <person name="Lindberg D.R."/>
            <person name="Seaver E.C."/>
            <person name="Weisblat D.A."/>
            <person name="Putnam N.H."/>
            <person name="Grigoriev I.V."/>
            <person name="Rokhsar D.S."/>
        </authorList>
    </citation>
    <scope>NUCLEOTIDE SEQUENCE</scope>
</reference>
<dbReference type="EMBL" id="AMQM01003171">
    <property type="status" value="NOT_ANNOTATED_CDS"/>
    <property type="molecule type" value="Genomic_DNA"/>
</dbReference>
<feature type="transmembrane region" description="Helical" evidence="8">
    <location>
        <begin position="176"/>
        <end position="192"/>
    </location>
</feature>
<feature type="transmembrane region" description="Helical" evidence="8">
    <location>
        <begin position="152"/>
        <end position="170"/>
    </location>
</feature>
<keyword evidence="6 8" id="KW-0472">Membrane</keyword>
<dbReference type="PROSITE" id="PS50216">
    <property type="entry name" value="DHHC"/>
    <property type="match status" value="1"/>
</dbReference>
<sequence>MSHVKSGCSGIHLAAQFGHTAIVAFLIAKGQDVDIRDQYGMTPIMWSSYRVSNIDPTRLLLTFGANVNLKDNSNANTALHWACIAGNYIAIIHLLESGSDIYMVNNKGEKPLDISKRLNDIKIREKLEIKAAELGLESSISLKMKIKHNQKVRSAAIYLLPAFCFMLIGLTFQCSYSWWLKLLFFILTFYVWKIVKEFFIGNNHLHTDKLMLSLYLATKFWMYFTWIFFFFTYVDSALLHMLFLLTSAYLVRNFWYVFKTDPGYIKQSIEEKRQTILDLSERQTLNFSQFCHTCILRKPLRSKHCAICNKCVAKFDHHCPWVGNCIGMNNHKYFVGYLFFLFLMINWCIYGAYVYMSSTCYWDTKVNGLMWTLYNSCFCAPWVAWVAVNALLHFLWVGILLVCQLYQVVVLAATTNERINVSSLFKTSFV</sequence>
<dbReference type="EC" id="2.3.1.225" evidence="8"/>
<dbReference type="InParanoid" id="T1F1D2"/>
<dbReference type="Pfam" id="PF12796">
    <property type="entry name" value="Ank_2"/>
    <property type="match status" value="1"/>
</dbReference>
<comment type="caution">
    <text evidence="8">Lacks conserved residue(s) required for the propagation of feature annotation.</text>
</comment>
<keyword evidence="2 8" id="KW-0812">Transmembrane</keyword>
<evidence type="ECO:0000256" key="1">
    <source>
        <dbReference type="ARBA" id="ARBA00004141"/>
    </source>
</evidence>
<dbReference type="Pfam" id="PF01529">
    <property type="entry name" value="DHHC"/>
    <property type="match status" value="1"/>
</dbReference>
<feature type="transmembrane region" description="Helical" evidence="8">
    <location>
        <begin position="394"/>
        <end position="414"/>
    </location>
</feature>
<dbReference type="OrthoDB" id="6781668at2759"/>
<gene>
    <name evidence="11" type="primary">20202632</name>
    <name evidence="10" type="ORF">HELRODRAFT_169073</name>
</gene>